<dbReference type="PANTHER" id="PTHR46401">
    <property type="entry name" value="GLYCOSYLTRANSFERASE WBBK-RELATED"/>
    <property type="match status" value="1"/>
</dbReference>
<protein>
    <submittedName>
        <fullName evidence="4">Uncharacterized protein</fullName>
    </submittedName>
</protein>
<evidence type="ECO:0000259" key="3">
    <source>
        <dbReference type="Pfam" id="PF13439"/>
    </source>
</evidence>
<dbReference type="GO" id="GO:0009103">
    <property type="term" value="P:lipopolysaccharide biosynthetic process"/>
    <property type="evidence" value="ECO:0007669"/>
    <property type="project" value="TreeGrafter"/>
</dbReference>
<feature type="domain" description="Glycosyl transferase family 1" evidence="2">
    <location>
        <begin position="225"/>
        <end position="382"/>
    </location>
</feature>
<dbReference type="AlphaFoldDB" id="E6QXB3"/>
<organism evidence="4">
    <name type="scientific">mine drainage metagenome</name>
    <dbReference type="NCBI Taxonomy" id="410659"/>
    <lineage>
        <taxon>unclassified sequences</taxon>
        <taxon>metagenomes</taxon>
        <taxon>ecological metagenomes</taxon>
    </lineage>
</organism>
<reference evidence="4" key="1">
    <citation type="submission" date="2009-10" db="EMBL/GenBank/DDBJ databases">
        <title>Diversity of trophic interactions inside an arsenic-rich microbial ecosystem.</title>
        <authorList>
            <person name="Bertin P.N."/>
            <person name="Heinrich-Salmeron A."/>
            <person name="Pelletier E."/>
            <person name="Goulhen-Chollet F."/>
            <person name="Arsene-Ploetze F."/>
            <person name="Gallien S."/>
            <person name="Calteau A."/>
            <person name="Vallenet D."/>
            <person name="Casiot C."/>
            <person name="Chane-Woon-Ming B."/>
            <person name="Giloteaux L."/>
            <person name="Barakat M."/>
            <person name="Bonnefoy V."/>
            <person name="Bruneel O."/>
            <person name="Chandler M."/>
            <person name="Cleiss J."/>
            <person name="Duran R."/>
            <person name="Elbaz-Poulichet F."/>
            <person name="Fonknechten N."/>
            <person name="Lauga B."/>
            <person name="Mornico D."/>
            <person name="Ortet P."/>
            <person name="Schaeffer C."/>
            <person name="Siguier P."/>
            <person name="Alexander Thil Smith A."/>
            <person name="Van Dorsselaer A."/>
            <person name="Weissenbach J."/>
            <person name="Medigue C."/>
            <person name="Le Paslier D."/>
        </authorList>
    </citation>
    <scope>NUCLEOTIDE SEQUENCE</scope>
</reference>
<dbReference type="CDD" id="cd03809">
    <property type="entry name" value="GT4_MtfB-like"/>
    <property type="match status" value="2"/>
</dbReference>
<dbReference type="GO" id="GO:0016757">
    <property type="term" value="F:glycosyltransferase activity"/>
    <property type="evidence" value="ECO:0007669"/>
    <property type="project" value="InterPro"/>
</dbReference>
<dbReference type="Gene3D" id="3.40.50.2000">
    <property type="entry name" value="Glycogen Phosphorylase B"/>
    <property type="match status" value="3"/>
</dbReference>
<evidence type="ECO:0000259" key="2">
    <source>
        <dbReference type="Pfam" id="PF00534"/>
    </source>
</evidence>
<evidence type="ECO:0000313" key="4">
    <source>
        <dbReference type="EMBL" id="CBI11887.1"/>
    </source>
</evidence>
<name>E6QXB3_9ZZZZ</name>
<comment type="caution">
    <text evidence="4">The sequence shown here is derived from an EMBL/GenBank/DDBJ whole genome shotgun (WGS) entry which is preliminary data.</text>
</comment>
<dbReference type="Pfam" id="PF00534">
    <property type="entry name" value="Glycos_transf_1"/>
    <property type="match status" value="2"/>
</dbReference>
<keyword evidence="1" id="KW-0808">Transferase</keyword>
<accession>E6QXB3</accession>
<sequence>MRLLVDLQGAQGATRFRGIGRYSLSLAQAIVRNQGEHEVIIALNGLFPETIEPVRAAFEGLLPQDNIRVWSAPGLGNRTEPAYNWRVKTAELVREAFFASLRPDVIYVTSLFEGFIDDAVTSIGQFAPAIPVAVTLYDLIPLVNRTQYLNNPVFVSWYEDKINQLGRADLLLAISESSRQEGITHLGFHPDRVINVGTAADLQFKCMDIDATTEKSVRERYGLSRQFIMYTGAIDHRKNIEGLIRAYALLPQSLRETHQLAIVCSVQPESRHRLEALARQQGLATDEMVLTGFVPDEELVSLYQLCQVFVFPSWHEGFGLPALEAMACGAPVIAANTSSLPEVIGREDALFDPFDDKAIAGKITQVLTDEAFRSGLIRHGIKQARRFSWDESAQLAITAFEQLHAARTQSLQDLAPPHRPKLAYVSPLPPERSGIADDSAGLLPELARYYEIDVIVLQDDMADPWIKENYLVRNVEWFVSQADHYDRVLYHFGNSPSHQHLFDLLAHIPGVVVLHDFFLSGMIAHMDATGFKPDAWARELYHAHGYKAVQERFQAKDSAEVVNKYPCNLTVVENALGVIVHSENSRQLARQWISPGIADDWVVIPLLRTPATINPNQHPPIRTELINALEPLQKDEEKCKVSGTRAREVILSRSAKGICAEQYAQAIERTYAQAQSGQASLIKAIVEIENAPADDEHWMQLAQVISANCPSRAQKQLLVDVSVLMQQDLKTGIQRVVRSILKELLNHPPDGFYVEPVYATADESGYRYARQFTLRFMGCPKHLLIDEPVEIWHQDIFLGLDLNSAVVVHQTGFYRYAQHKGTRVYFVIYDLLPVLHPDFFPDGSAKGHADWLNIVAQADGAMCISRAVADEMAAWMGAWHTQRLRPYQLGWFHLGADTQGLTSTFGLPADAGEVLKKISNTASFLMVGTVEPRKGHAQTLSAFECLWTQGIEVNLVIVGKQGWLVDRLVEQIRQHPALNRRLFWLEGISDEYLEKVYAASTCLIAASEGEGFGLPLIEAARHRLPVIARDIPVFREVAGEHAFYFSGLDPQVLADAVKEWLSLRAKDQAPQSDNMPWLTWQQSAMQLWGQVLPFASPQFH</sequence>
<dbReference type="InterPro" id="IPR028098">
    <property type="entry name" value="Glyco_trans_4-like_N"/>
</dbReference>
<dbReference type="InterPro" id="IPR001296">
    <property type="entry name" value="Glyco_trans_1"/>
</dbReference>
<dbReference type="SUPFAM" id="SSF53756">
    <property type="entry name" value="UDP-Glycosyltransferase/glycogen phosphorylase"/>
    <property type="match status" value="3"/>
</dbReference>
<proteinExistence type="predicted"/>
<gene>
    <name evidence="4" type="ORF">CARN7_2737</name>
</gene>
<dbReference type="EMBL" id="CABR01000175">
    <property type="protein sequence ID" value="CBI11887.1"/>
    <property type="molecule type" value="Genomic_DNA"/>
</dbReference>
<evidence type="ECO:0000256" key="1">
    <source>
        <dbReference type="ARBA" id="ARBA00022679"/>
    </source>
</evidence>
<feature type="domain" description="Glycosyl transferase family 1" evidence="2">
    <location>
        <begin position="919"/>
        <end position="1067"/>
    </location>
</feature>
<dbReference type="Pfam" id="PF13439">
    <property type="entry name" value="Glyco_transf_4"/>
    <property type="match status" value="1"/>
</dbReference>
<feature type="domain" description="Glycosyltransferase subfamily 4-like N-terminal" evidence="3">
    <location>
        <begin position="17"/>
        <end position="201"/>
    </location>
</feature>
<dbReference type="PANTHER" id="PTHR46401:SF2">
    <property type="entry name" value="GLYCOSYLTRANSFERASE WBBK-RELATED"/>
    <property type="match status" value="1"/>
</dbReference>